<evidence type="ECO:0000313" key="9">
    <source>
        <dbReference type="EMBL" id="MBO1227130.1"/>
    </source>
</evidence>
<evidence type="ECO:0000313" key="14">
    <source>
        <dbReference type="Proteomes" id="UP000664081"/>
    </source>
</evidence>
<dbReference type="OrthoDB" id="21828at2"/>
<dbReference type="InterPro" id="IPR000390">
    <property type="entry name" value="Small_drug/metabolite_transptr"/>
</dbReference>
<evidence type="ECO:0000313" key="10">
    <source>
        <dbReference type="EMBL" id="PTK59464.1"/>
    </source>
</evidence>
<dbReference type="Pfam" id="PF00893">
    <property type="entry name" value="Multi_Drug_Res"/>
    <property type="match status" value="1"/>
</dbReference>
<feature type="transmembrane region" description="Helical" evidence="8">
    <location>
        <begin position="88"/>
        <end position="104"/>
    </location>
</feature>
<evidence type="ECO:0000313" key="11">
    <source>
        <dbReference type="EMBL" id="SUM54429.1"/>
    </source>
</evidence>
<keyword evidence="6 8" id="KW-0472">Membrane</keyword>
<dbReference type="AlphaFoldDB" id="A0A2T4SBB9"/>
<comment type="subcellular location">
    <subcellularLocation>
        <location evidence="1 7">Cell membrane</location>
        <topology evidence="1 7">Multi-pass membrane protein</topology>
    </subcellularLocation>
</comment>
<dbReference type="Gene3D" id="1.10.3730.20">
    <property type="match status" value="1"/>
</dbReference>
<dbReference type="Proteomes" id="UP000240400">
    <property type="component" value="Unassembled WGS sequence"/>
</dbReference>
<dbReference type="PANTHER" id="PTHR30561:SF0">
    <property type="entry name" value="GUANIDINIUM EXPORTER"/>
    <property type="match status" value="1"/>
</dbReference>
<reference evidence="9 14" key="4">
    <citation type="submission" date="2021-03" db="EMBL/GenBank/DDBJ databases">
        <title>Staphylococci and Mammaliicocci in bats.</title>
        <authorList>
            <person name="Fountain K."/>
        </authorList>
    </citation>
    <scope>NUCLEOTIDE SEQUENCE [LARGE SCALE GENOMIC DNA]</scope>
    <source>
        <strain evidence="9 14">18_1_E_SW</strain>
    </source>
</reference>
<reference evidence="10 12" key="1">
    <citation type="journal article" date="2016" name="Front. Microbiol.">
        <title>Comprehensive Phylogenetic Analysis of Bovine Non-aureus Staphylococci Species Based on Whole-Genome Sequencing.</title>
        <authorList>
            <person name="Naushad S."/>
            <person name="Barkema H.W."/>
            <person name="Luby C."/>
            <person name="Condas L.A."/>
            <person name="Nobrega D.B."/>
            <person name="Carson D.A."/>
            <person name="De Buck J."/>
        </authorList>
    </citation>
    <scope>NUCLEOTIDE SEQUENCE [LARGE SCALE GENOMIC DNA]</scope>
    <source>
        <strain evidence="10 12">SNUC 4337</strain>
    </source>
</reference>
<evidence type="ECO:0000256" key="3">
    <source>
        <dbReference type="ARBA" id="ARBA00022475"/>
    </source>
</evidence>
<keyword evidence="3" id="KW-1003">Cell membrane</keyword>
<reference evidence="10" key="2">
    <citation type="submission" date="2018-03" db="EMBL/GenBank/DDBJ databases">
        <authorList>
            <person name="Keele B.F."/>
        </authorList>
    </citation>
    <scope>NUCLEOTIDE SEQUENCE</scope>
    <source>
        <strain evidence="10">SNUC 4337</strain>
    </source>
</reference>
<name>A0A2T4SBB9_9STAP</name>
<dbReference type="Proteomes" id="UP000664081">
    <property type="component" value="Unassembled WGS sequence"/>
</dbReference>
<evidence type="ECO:0000256" key="7">
    <source>
        <dbReference type="RuleBase" id="RU003942"/>
    </source>
</evidence>
<protein>
    <submittedName>
        <fullName evidence="9">Multidrug efflux SMR transporter</fullName>
    </submittedName>
    <submittedName>
        <fullName evidence="10">QacE family quaternary ammonium compound efflux SMR transporter</fullName>
    </submittedName>
    <submittedName>
        <fullName evidence="11">SMR-type multidrug efflux transporter</fullName>
    </submittedName>
</protein>
<dbReference type="InterPro" id="IPR037185">
    <property type="entry name" value="EmrE-like"/>
</dbReference>
<gene>
    <name evidence="11" type="primary">ykkD_1</name>
    <name evidence="10" type="ORF">BUZ61_05565</name>
    <name evidence="9" type="ORF">J3T88_07285</name>
    <name evidence="11" type="ORF">NCTC13834_00716</name>
</gene>
<dbReference type="GO" id="GO:0005886">
    <property type="term" value="C:plasma membrane"/>
    <property type="evidence" value="ECO:0007669"/>
    <property type="project" value="UniProtKB-SubCell"/>
</dbReference>
<evidence type="ECO:0000256" key="4">
    <source>
        <dbReference type="ARBA" id="ARBA00022692"/>
    </source>
</evidence>
<keyword evidence="5 8" id="KW-1133">Transmembrane helix</keyword>
<evidence type="ECO:0000256" key="5">
    <source>
        <dbReference type="ARBA" id="ARBA00022989"/>
    </source>
</evidence>
<dbReference type="InterPro" id="IPR045324">
    <property type="entry name" value="Small_multidrug_res"/>
</dbReference>
<organism evidence="10 12">
    <name type="scientific">Staphylococcus nepalensis</name>
    <dbReference type="NCBI Taxonomy" id="214473"/>
    <lineage>
        <taxon>Bacteria</taxon>
        <taxon>Bacillati</taxon>
        <taxon>Bacillota</taxon>
        <taxon>Bacilli</taxon>
        <taxon>Bacillales</taxon>
        <taxon>Staphylococcaceae</taxon>
        <taxon>Staphylococcus</taxon>
    </lineage>
</organism>
<keyword evidence="14" id="KW-1185">Reference proteome</keyword>
<keyword evidence="2" id="KW-0813">Transport</keyword>
<evidence type="ECO:0000256" key="6">
    <source>
        <dbReference type="ARBA" id="ARBA00023136"/>
    </source>
</evidence>
<dbReference type="SUPFAM" id="SSF103481">
    <property type="entry name" value="Multidrug resistance efflux transporter EmrE"/>
    <property type="match status" value="1"/>
</dbReference>
<dbReference type="EMBL" id="UHDS01000001">
    <property type="protein sequence ID" value="SUM54429.1"/>
    <property type="molecule type" value="Genomic_DNA"/>
</dbReference>
<dbReference type="RefSeq" id="WP_103372794.1">
    <property type="nucleotide sequence ID" value="NZ_BMCF01000001.1"/>
</dbReference>
<evidence type="ECO:0000256" key="1">
    <source>
        <dbReference type="ARBA" id="ARBA00004651"/>
    </source>
</evidence>
<dbReference type="PANTHER" id="PTHR30561">
    <property type="entry name" value="SMR FAMILY PROTON-DEPENDENT DRUG EFFLUX TRANSPORTER SUGE"/>
    <property type="match status" value="1"/>
</dbReference>
<dbReference type="EMBL" id="PZHR01000021">
    <property type="protein sequence ID" value="PTK59464.1"/>
    <property type="molecule type" value="Genomic_DNA"/>
</dbReference>
<feature type="transmembrane region" description="Helical" evidence="8">
    <location>
        <begin position="31"/>
        <end position="54"/>
    </location>
</feature>
<comment type="similarity">
    <text evidence="7">Belongs to the drug/metabolite transporter (DMT) superfamily. Small multidrug resistance (SMR) (TC 2.A.7.1) family.</text>
</comment>
<evidence type="ECO:0000256" key="2">
    <source>
        <dbReference type="ARBA" id="ARBA00022448"/>
    </source>
</evidence>
<accession>A0A2T4SBB9</accession>
<reference evidence="11 13" key="3">
    <citation type="submission" date="2018-06" db="EMBL/GenBank/DDBJ databases">
        <authorList>
            <consortium name="Pathogen Informatics"/>
            <person name="Doyle S."/>
        </authorList>
    </citation>
    <scope>NUCLEOTIDE SEQUENCE [LARGE SCALE GENOMIC DNA]</scope>
    <source>
        <strain evidence="11 13">NCTC13834</strain>
    </source>
</reference>
<keyword evidence="4 7" id="KW-0812">Transmembrane</keyword>
<feature type="transmembrane region" description="Helical" evidence="8">
    <location>
        <begin position="60"/>
        <end position="79"/>
    </location>
</feature>
<feature type="transmembrane region" description="Helical" evidence="8">
    <location>
        <begin position="6"/>
        <end position="24"/>
    </location>
</feature>
<dbReference type="GO" id="GO:0022857">
    <property type="term" value="F:transmembrane transporter activity"/>
    <property type="evidence" value="ECO:0007669"/>
    <property type="project" value="InterPro"/>
</dbReference>
<evidence type="ECO:0000313" key="13">
    <source>
        <dbReference type="Proteomes" id="UP000254412"/>
    </source>
</evidence>
<evidence type="ECO:0000313" key="12">
    <source>
        <dbReference type="Proteomes" id="UP000240400"/>
    </source>
</evidence>
<evidence type="ECO:0000256" key="8">
    <source>
        <dbReference type="SAM" id="Phobius"/>
    </source>
</evidence>
<proteinExistence type="inferred from homology"/>
<dbReference type="Proteomes" id="UP000254412">
    <property type="component" value="Unassembled WGS sequence"/>
</dbReference>
<dbReference type="EMBL" id="JAFNLT010000005">
    <property type="protein sequence ID" value="MBO1227130.1"/>
    <property type="molecule type" value="Genomic_DNA"/>
</dbReference>
<sequence length="105" mass="11300">MAWTILFIAGLLEIVGVIILNEIARTKKKIFVVFLALAFICSFSMLKLAMSSGIQMGTAYAVWSGIGTGGGTLVGMLIYNESKNIKRVGFIFLIILAIVGLKLVS</sequence>